<name>A0A177Y0U9_9VIBR</name>
<dbReference type="RefSeq" id="WP_054963338.1">
    <property type="nucleotide sequence ID" value="NZ_LLEI02000025.1"/>
</dbReference>
<dbReference type="EMBL" id="LLEI02000025">
    <property type="protein sequence ID" value="OAJ94451.1"/>
    <property type="molecule type" value="Genomic_DNA"/>
</dbReference>
<accession>A0A177Y0U9</accession>
<comment type="caution">
    <text evidence="1">The sequence shown here is derived from an EMBL/GenBank/DDBJ whole genome shotgun (WGS) entry which is preliminary data.</text>
</comment>
<dbReference type="Proteomes" id="UP000078406">
    <property type="component" value="Unassembled WGS sequence"/>
</dbReference>
<gene>
    <name evidence="1" type="ORF">APB76_09735</name>
</gene>
<sequence length="486" mass="54834">MSRRNAVKIKTLLSESSGYHFKSSSDESSYVIGSKHGFCNKVDDCQPYNDGEPDCCRVCDVQLDISTISLYKKSNQKLTPLRVYSFPKHDIAVIEVEELSTTPIKIGTLEESKGEYVATGYKSDSDCPSRLLLNNPELEGDECYFNVESNVVAELVEKSEELVGMSGSLVVSKLNSDIPIAYSVITTNEEANDVLGELLQLVNFEPMNDFFGSKIIHKQRCKINIDTKFKDHFKVLSTITVCDNLDLTVLIPVKKGFPHFNLNPIASSLISEFETILGHNSENKSMLTVSALRVLEQKRELQPAYKLLTSRLVESMLNAPHIYSTYIDHMHYHHVHLLNDSEAGAEFLVSSFGGEGASETDLDTTLEHILHRVNSYAYNPSLISERAFLDVKYSEEECEALYEVLFGENDDFIRNISIMYCINLQYLFASPDLEVEKQIEQFVEKAGKNINKSTLQQIENRLNVNLYVLPTNKCNELTELVEGLLK</sequence>
<dbReference type="AlphaFoldDB" id="A0A177Y0U9"/>
<evidence type="ECO:0000313" key="1">
    <source>
        <dbReference type="EMBL" id="OAJ94451.1"/>
    </source>
</evidence>
<protein>
    <submittedName>
        <fullName evidence="1">Uncharacterized protein</fullName>
    </submittedName>
</protein>
<proteinExistence type="predicted"/>
<organism evidence="1 2">
    <name type="scientific">Vibrio bivalvicida</name>
    <dbReference type="NCBI Taxonomy" id="1276888"/>
    <lineage>
        <taxon>Bacteria</taxon>
        <taxon>Pseudomonadati</taxon>
        <taxon>Pseudomonadota</taxon>
        <taxon>Gammaproteobacteria</taxon>
        <taxon>Vibrionales</taxon>
        <taxon>Vibrionaceae</taxon>
        <taxon>Vibrio</taxon>
        <taxon>Vibrio oreintalis group</taxon>
    </lineage>
</organism>
<evidence type="ECO:0000313" key="2">
    <source>
        <dbReference type="Proteomes" id="UP000078406"/>
    </source>
</evidence>
<reference evidence="1 2" key="1">
    <citation type="journal article" date="2016" name="Syst. Appl. Microbiol.">
        <title>Vibrio bivalvicida sp. nov., a novel larval pathogen for bivalve molluscs reared in a hatchery.</title>
        <authorList>
            <person name="Dubert J."/>
            <person name="Romalde J.L."/>
            <person name="Prado S."/>
            <person name="Barja J.L."/>
        </authorList>
    </citation>
    <scope>NUCLEOTIDE SEQUENCE [LARGE SCALE GENOMIC DNA]</scope>
    <source>
        <strain evidence="1 2">605</strain>
    </source>
</reference>